<gene>
    <name evidence="1" type="ORF">CCHR01_03877</name>
</gene>
<reference evidence="1" key="1">
    <citation type="submission" date="2023-01" db="EMBL/GenBank/DDBJ databases">
        <title>Colletotrichum chrysophilum M932 genome sequence.</title>
        <authorList>
            <person name="Baroncelli R."/>
        </authorList>
    </citation>
    <scope>NUCLEOTIDE SEQUENCE</scope>
    <source>
        <strain evidence="1">M932</strain>
    </source>
</reference>
<dbReference type="AlphaFoldDB" id="A0AAD9AVG0"/>
<keyword evidence="2" id="KW-1185">Reference proteome</keyword>
<evidence type="ECO:0000313" key="1">
    <source>
        <dbReference type="EMBL" id="KAK1853450.1"/>
    </source>
</evidence>
<proteinExistence type="predicted"/>
<evidence type="ECO:0000313" key="2">
    <source>
        <dbReference type="Proteomes" id="UP001243330"/>
    </source>
</evidence>
<accession>A0AAD9AVG0</accession>
<sequence>MFYAMVEAKRLQSLVHRSSSGSFAFRRLRLSNSYLSPSLLLSRSSFNSVPHAFDEAIPKISGDDPHILGRDARCCFS</sequence>
<name>A0AAD9AVG0_9PEZI</name>
<dbReference type="Proteomes" id="UP001243330">
    <property type="component" value="Unassembled WGS sequence"/>
</dbReference>
<protein>
    <submittedName>
        <fullName evidence="1">Uncharacterized protein</fullName>
    </submittedName>
</protein>
<comment type="caution">
    <text evidence="1">The sequence shown here is derived from an EMBL/GenBank/DDBJ whole genome shotgun (WGS) entry which is preliminary data.</text>
</comment>
<organism evidence="1 2">
    <name type="scientific">Colletotrichum chrysophilum</name>
    <dbReference type="NCBI Taxonomy" id="1836956"/>
    <lineage>
        <taxon>Eukaryota</taxon>
        <taxon>Fungi</taxon>
        <taxon>Dikarya</taxon>
        <taxon>Ascomycota</taxon>
        <taxon>Pezizomycotina</taxon>
        <taxon>Sordariomycetes</taxon>
        <taxon>Hypocreomycetidae</taxon>
        <taxon>Glomerellales</taxon>
        <taxon>Glomerellaceae</taxon>
        <taxon>Colletotrichum</taxon>
        <taxon>Colletotrichum gloeosporioides species complex</taxon>
    </lineage>
</organism>
<dbReference type="EMBL" id="JAQOWY010000054">
    <property type="protein sequence ID" value="KAK1853450.1"/>
    <property type="molecule type" value="Genomic_DNA"/>
</dbReference>